<keyword evidence="6 12" id="KW-0067">ATP-binding</keyword>
<feature type="domain" description="ABC transporter" evidence="10">
    <location>
        <begin position="338"/>
        <end position="571"/>
    </location>
</feature>
<dbReference type="PANTHER" id="PTHR43394:SF1">
    <property type="entry name" value="ATP-BINDING CASSETTE SUB-FAMILY B MEMBER 10, MITOCHONDRIAL"/>
    <property type="match status" value="1"/>
</dbReference>
<dbReference type="InterPro" id="IPR011527">
    <property type="entry name" value="ABC1_TM_dom"/>
</dbReference>
<dbReference type="Pfam" id="PF00664">
    <property type="entry name" value="ABC_membrane"/>
    <property type="match status" value="1"/>
</dbReference>
<keyword evidence="5" id="KW-0547">Nucleotide-binding</keyword>
<dbReference type="PATRIC" id="fig|136160.3.peg.1978"/>
<keyword evidence="8 9" id="KW-0472">Membrane</keyword>
<dbReference type="PROSITE" id="PS00211">
    <property type="entry name" value="ABC_TRANSPORTER_1"/>
    <property type="match status" value="1"/>
</dbReference>
<evidence type="ECO:0000256" key="4">
    <source>
        <dbReference type="ARBA" id="ARBA00022692"/>
    </source>
</evidence>
<feature type="transmembrane region" description="Helical" evidence="9">
    <location>
        <begin position="55"/>
        <end position="77"/>
    </location>
</feature>
<dbReference type="PROSITE" id="PS50893">
    <property type="entry name" value="ABC_TRANSPORTER_2"/>
    <property type="match status" value="1"/>
</dbReference>
<dbReference type="InterPro" id="IPR039421">
    <property type="entry name" value="Type_1_exporter"/>
</dbReference>
<gene>
    <name evidence="12" type="ORF">AMD02_08230</name>
</gene>
<dbReference type="Gene3D" id="3.40.50.300">
    <property type="entry name" value="P-loop containing nucleotide triphosphate hydrolases"/>
    <property type="match status" value="1"/>
</dbReference>
<evidence type="ECO:0000313" key="12">
    <source>
        <dbReference type="EMBL" id="KOO38855.1"/>
    </source>
</evidence>
<dbReference type="EMBL" id="LILD01000001">
    <property type="protein sequence ID" value="KOO38855.1"/>
    <property type="molecule type" value="Genomic_DNA"/>
</dbReference>
<feature type="transmembrane region" description="Helical" evidence="9">
    <location>
        <begin position="280"/>
        <end position="301"/>
    </location>
</feature>
<dbReference type="PROSITE" id="PS50929">
    <property type="entry name" value="ABC_TM1F"/>
    <property type="match status" value="1"/>
</dbReference>
<keyword evidence="2" id="KW-0813">Transport</keyword>
<dbReference type="InterPro" id="IPR036640">
    <property type="entry name" value="ABC1_TM_sf"/>
</dbReference>
<dbReference type="Pfam" id="PF00005">
    <property type="entry name" value="ABC_tran"/>
    <property type="match status" value="1"/>
</dbReference>
<dbReference type="GeneID" id="87597871"/>
<keyword evidence="7 9" id="KW-1133">Transmembrane helix</keyword>
<evidence type="ECO:0000256" key="7">
    <source>
        <dbReference type="ARBA" id="ARBA00022989"/>
    </source>
</evidence>
<evidence type="ECO:0000256" key="6">
    <source>
        <dbReference type="ARBA" id="ARBA00022840"/>
    </source>
</evidence>
<evidence type="ECO:0000256" key="2">
    <source>
        <dbReference type="ARBA" id="ARBA00022448"/>
    </source>
</evidence>
<dbReference type="SUPFAM" id="SSF90123">
    <property type="entry name" value="ABC transporter transmembrane region"/>
    <property type="match status" value="1"/>
</dbReference>
<evidence type="ECO:0000259" key="10">
    <source>
        <dbReference type="PROSITE" id="PS50893"/>
    </source>
</evidence>
<dbReference type="RefSeq" id="WP_053430999.1">
    <property type="nucleotide sequence ID" value="NZ_CP040441.1"/>
</dbReference>
<protein>
    <submittedName>
        <fullName evidence="12">Multidrug ABC transporter ATP-binding protein</fullName>
    </submittedName>
</protein>
<evidence type="ECO:0000256" key="5">
    <source>
        <dbReference type="ARBA" id="ARBA00022741"/>
    </source>
</evidence>
<dbReference type="GO" id="GO:0005524">
    <property type="term" value="F:ATP binding"/>
    <property type="evidence" value="ECO:0007669"/>
    <property type="project" value="UniProtKB-KW"/>
</dbReference>
<proteinExistence type="predicted"/>
<evidence type="ECO:0000256" key="8">
    <source>
        <dbReference type="ARBA" id="ARBA00023136"/>
    </source>
</evidence>
<feature type="transmembrane region" description="Helical" evidence="9">
    <location>
        <begin position="248"/>
        <end position="268"/>
    </location>
</feature>
<dbReference type="FunFam" id="3.40.50.300:FF:000221">
    <property type="entry name" value="Multidrug ABC transporter ATP-binding protein"/>
    <property type="match status" value="1"/>
</dbReference>
<evidence type="ECO:0000259" key="11">
    <source>
        <dbReference type="PROSITE" id="PS50929"/>
    </source>
</evidence>
<dbReference type="Gene3D" id="1.20.1560.10">
    <property type="entry name" value="ABC transporter type 1, transmembrane domain"/>
    <property type="match status" value="1"/>
</dbReference>
<dbReference type="InterPro" id="IPR003593">
    <property type="entry name" value="AAA+_ATPase"/>
</dbReference>
<comment type="caution">
    <text evidence="12">The sequence shown here is derived from an EMBL/GenBank/DDBJ whole genome shotgun (WGS) entry which is preliminary data.</text>
</comment>
<evidence type="ECO:0000256" key="9">
    <source>
        <dbReference type="SAM" id="Phobius"/>
    </source>
</evidence>
<dbReference type="GO" id="GO:0015421">
    <property type="term" value="F:ABC-type oligopeptide transporter activity"/>
    <property type="evidence" value="ECO:0007669"/>
    <property type="project" value="TreeGrafter"/>
</dbReference>
<evidence type="ECO:0000256" key="3">
    <source>
        <dbReference type="ARBA" id="ARBA00022475"/>
    </source>
</evidence>
<dbReference type="FunFam" id="1.20.1560.10:FF:000011">
    <property type="entry name" value="Multidrug ABC transporter ATP-binding protein"/>
    <property type="match status" value="1"/>
</dbReference>
<dbReference type="SUPFAM" id="SSF52540">
    <property type="entry name" value="P-loop containing nucleoside triphosphate hydrolases"/>
    <property type="match status" value="1"/>
</dbReference>
<organism evidence="12">
    <name type="scientific">Halalkalibacterium halodurans</name>
    <name type="common">Bacillus halodurans</name>
    <dbReference type="NCBI Taxonomy" id="86665"/>
    <lineage>
        <taxon>Bacteria</taxon>
        <taxon>Bacillati</taxon>
        <taxon>Bacillota</taxon>
        <taxon>Bacilli</taxon>
        <taxon>Bacillales</taxon>
        <taxon>Bacillaceae</taxon>
        <taxon>Halalkalibacterium (ex Joshi et al. 2022)</taxon>
    </lineage>
</organism>
<reference evidence="12" key="1">
    <citation type="submission" date="2015-08" db="EMBL/GenBank/DDBJ databases">
        <title>Complete DNA Sequence of Pseudomonas syringae pv. actinidiae, the Causal Agent of Kiwifruit Canker Disease.</title>
        <authorList>
            <person name="Rikkerink E.H.A."/>
            <person name="Fineran P.C."/>
        </authorList>
    </citation>
    <scope>NUCLEOTIDE SEQUENCE</scope>
    <source>
        <strain evidence="12">DSM 13666</strain>
    </source>
</reference>
<sequence length="585" mass="65081">MKVFVDLWWFFKQEKKSYGFGIVMLAIVSLLTLVPPRVVGIIVDHIYEGTLTMPVLLQWIGVLAALALIVYVARYLWRVMIFGASLRLARLLRNQLYTHFTNMAAPFYQKHRTGDLMAHATNDIRAIQATAGQGVLTLVDSLTMGGFVILTMAITISWELTLISLLPMPLMALLTSYYGSLLHKRFHHAQAAFSSLNDKVQESVTGVRVTKAFGQEEQDIEAFRKQSDDVVKKNVAVARVDALFDPTISLIVGLSYFLAIVFGARFVIAEQLTIGQLTSFTIYLGLLIWPMLAFGFLFNIVERGRASYNRVSQLLQAKQEITDSRARIHVPPTGHVDVAIDQFVYPNQKEPALADVQFELSEGETLGIVGKTGAGKTTLLRLLQREYDIKQGTIILDSRPIEHYTLDALKAAFGTVPQDHFLFSATIADNIAFAKPDATISEIIQVSQLAHIHDDIIQFEQGYDTVVGERGVTLSGGQKQRVSIARALLANPNILILDDSLSAVDAKTEEAILSSLRAERKGKTTIITAHRLSAIKHADHILVMDDGRIVERGTHETLMEAGGWYRNMYERQQLETLVEKGGRSS</sequence>
<feature type="transmembrane region" description="Helical" evidence="9">
    <location>
        <begin position="135"/>
        <end position="156"/>
    </location>
</feature>
<dbReference type="PANTHER" id="PTHR43394">
    <property type="entry name" value="ATP-DEPENDENT PERMEASE MDL1, MITOCHONDRIAL"/>
    <property type="match status" value="1"/>
</dbReference>
<feature type="transmembrane region" description="Helical" evidence="9">
    <location>
        <begin position="162"/>
        <end position="180"/>
    </location>
</feature>
<dbReference type="GO" id="GO:0016887">
    <property type="term" value="F:ATP hydrolysis activity"/>
    <property type="evidence" value="ECO:0007669"/>
    <property type="project" value="InterPro"/>
</dbReference>
<dbReference type="InterPro" id="IPR027417">
    <property type="entry name" value="P-loop_NTPase"/>
</dbReference>
<keyword evidence="4 9" id="KW-0812">Transmembrane</keyword>
<dbReference type="InterPro" id="IPR017871">
    <property type="entry name" value="ABC_transporter-like_CS"/>
</dbReference>
<dbReference type="AlphaFoldDB" id="A0A0M0KJ72"/>
<feature type="transmembrane region" description="Helical" evidence="9">
    <location>
        <begin position="20"/>
        <end position="43"/>
    </location>
</feature>
<dbReference type="CDD" id="cd18541">
    <property type="entry name" value="ABC_6TM_TmrB_like"/>
    <property type="match status" value="1"/>
</dbReference>
<dbReference type="GO" id="GO:0005886">
    <property type="term" value="C:plasma membrane"/>
    <property type="evidence" value="ECO:0007669"/>
    <property type="project" value="UniProtKB-SubCell"/>
</dbReference>
<feature type="domain" description="ABC transmembrane type-1" evidence="11">
    <location>
        <begin position="20"/>
        <end position="303"/>
    </location>
</feature>
<dbReference type="SMART" id="SM00382">
    <property type="entry name" value="AAA"/>
    <property type="match status" value="1"/>
</dbReference>
<comment type="subcellular location">
    <subcellularLocation>
        <location evidence="1">Cell membrane</location>
        <topology evidence="1">Multi-pass membrane protein</topology>
    </subcellularLocation>
</comment>
<name>A0A0M0KJ72_ALKHA</name>
<evidence type="ECO:0000256" key="1">
    <source>
        <dbReference type="ARBA" id="ARBA00004651"/>
    </source>
</evidence>
<keyword evidence="3" id="KW-1003">Cell membrane</keyword>
<accession>A0A0M0KJ72</accession>
<dbReference type="InterPro" id="IPR003439">
    <property type="entry name" value="ABC_transporter-like_ATP-bd"/>
</dbReference>